<dbReference type="Proteomes" id="UP000053989">
    <property type="component" value="Unassembled WGS sequence"/>
</dbReference>
<evidence type="ECO:0000313" key="2">
    <source>
        <dbReference type="Proteomes" id="UP000053989"/>
    </source>
</evidence>
<reference evidence="1 2" key="1">
    <citation type="submission" date="2014-04" db="EMBL/GenBank/DDBJ databases">
        <authorList>
            <consortium name="DOE Joint Genome Institute"/>
            <person name="Kuo A."/>
            <person name="Kohler A."/>
            <person name="Nagy L.G."/>
            <person name="Floudas D."/>
            <person name="Copeland A."/>
            <person name="Barry K.W."/>
            <person name="Cichocki N."/>
            <person name="Veneault-Fourrey C."/>
            <person name="LaButti K."/>
            <person name="Lindquist E.A."/>
            <person name="Lipzen A."/>
            <person name="Lundell T."/>
            <person name="Morin E."/>
            <person name="Murat C."/>
            <person name="Sun H."/>
            <person name="Tunlid A."/>
            <person name="Henrissat B."/>
            <person name="Grigoriev I.V."/>
            <person name="Hibbett D.S."/>
            <person name="Martin F."/>
            <person name="Nordberg H.P."/>
            <person name="Cantor M.N."/>
            <person name="Hua S.X."/>
        </authorList>
    </citation>
    <scope>NUCLEOTIDE SEQUENCE [LARGE SCALE GENOMIC DNA]</scope>
    <source>
        <strain evidence="1 2">Foug A</strain>
    </source>
</reference>
<evidence type="ECO:0000313" key="1">
    <source>
        <dbReference type="EMBL" id="KIM64517.1"/>
    </source>
</evidence>
<dbReference type="OrthoDB" id="3187773at2759"/>
<dbReference type="STRING" id="1036808.A0A0C3AHW8"/>
<gene>
    <name evidence="1" type="ORF">SCLCIDRAFT_115217</name>
</gene>
<protein>
    <submittedName>
        <fullName evidence="1">Uncharacterized protein</fullName>
    </submittedName>
</protein>
<dbReference type="InParanoid" id="A0A0C3AHW8"/>
<organism evidence="1 2">
    <name type="scientific">Scleroderma citrinum Foug A</name>
    <dbReference type="NCBI Taxonomy" id="1036808"/>
    <lineage>
        <taxon>Eukaryota</taxon>
        <taxon>Fungi</taxon>
        <taxon>Dikarya</taxon>
        <taxon>Basidiomycota</taxon>
        <taxon>Agaricomycotina</taxon>
        <taxon>Agaricomycetes</taxon>
        <taxon>Agaricomycetidae</taxon>
        <taxon>Boletales</taxon>
        <taxon>Sclerodermatineae</taxon>
        <taxon>Sclerodermataceae</taxon>
        <taxon>Scleroderma</taxon>
    </lineage>
</organism>
<dbReference type="AlphaFoldDB" id="A0A0C3AHW8"/>
<keyword evidence="2" id="KW-1185">Reference proteome</keyword>
<dbReference type="HOGENOM" id="CLU_006344_16_0_1"/>
<name>A0A0C3AHW8_9AGAM</name>
<proteinExistence type="predicted"/>
<reference evidence="2" key="2">
    <citation type="submission" date="2015-01" db="EMBL/GenBank/DDBJ databases">
        <title>Evolutionary Origins and Diversification of the Mycorrhizal Mutualists.</title>
        <authorList>
            <consortium name="DOE Joint Genome Institute"/>
            <consortium name="Mycorrhizal Genomics Consortium"/>
            <person name="Kohler A."/>
            <person name="Kuo A."/>
            <person name="Nagy L.G."/>
            <person name="Floudas D."/>
            <person name="Copeland A."/>
            <person name="Barry K.W."/>
            <person name="Cichocki N."/>
            <person name="Veneault-Fourrey C."/>
            <person name="LaButti K."/>
            <person name="Lindquist E.A."/>
            <person name="Lipzen A."/>
            <person name="Lundell T."/>
            <person name="Morin E."/>
            <person name="Murat C."/>
            <person name="Riley R."/>
            <person name="Ohm R."/>
            <person name="Sun H."/>
            <person name="Tunlid A."/>
            <person name="Henrissat B."/>
            <person name="Grigoriev I.V."/>
            <person name="Hibbett D.S."/>
            <person name="Martin F."/>
        </authorList>
    </citation>
    <scope>NUCLEOTIDE SEQUENCE [LARGE SCALE GENOMIC DNA]</scope>
    <source>
        <strain evidence="2">Foug A</strain>
    </source>
</reference>
<sequence>MWREYIRATPTWRQEGPQYDCVFIITNPELEGMHGMDIAHVLCFFSFKTHRNCHHCAIVYWFDHIGDVPDEGTGMWMVRPSFAWGEWPNTAVIHIDAIFCAAHLIPIYDRNFVLPEIGPHNSYDFFHCFYVNRFADHHVFEIV</sequence>
<accession>A0A0C3AHW8</accession>
<dbReference type="EMBL" id="KN822028">
    <property type="protein sequence ID" value="KIM64517.1"/>
    <property type="molecule type" value="Genomic_DNA"/>
</dbReference>